<keyword evidence="3 5" id="KW-0268">Exocytosis</keyword>
<proteinExistence type="inferred from homology"/>
<dbReference type="OrthoDB" id="10267033at2759"/>
<sequence length="792" mass="90395">MPSANASASGPSRDVPPRIHQLLHAPTDDEYLDQLINVINDAQSTGHQYDLVEQLRHVSQEREQEIERLCNSNHQDFVASVNQLLKVRKGTVTLTEEILELNESIQNSTQRVVEHKKALVDSRDVRQNIDEATQALRLCLEVLGLANKVSELLRTKRHYAALRTLDELQNVHLKEVVQFDVADLVQQSVPSMKGKVKEAVWSDLTTWLYRVRENSQLLGQVAFDQTELRRRRQKEREEHLRAFKLNSAIELVLDEREEFDVLNNENITIDFTPFFECLHIHEAMGEREEFKTRYTDTRRQQKELLVPSSITIHDDDTSPINQLLEGIAGFAIVERATVMKAGGFRTAADVDELWRSLSKKAIKAIHPAIESVKNFETLLKVKNVVAGFIQTMDSWGYAIDVWDKFLLDLFYQYLGLLKREFTLKFRQHVDGDDYGDMPVQSRANYEEICNDAWVFNQLENQPNQSTTAFPRTFPFSKMYYLCCKDIREFLNKYHYFSDGYFTHQSVIDNELKKSIDELLQTQVCDSLTAVLLSRRSTLGQIARILINFSYFTSACQNLEYILSADRPELSVTLAATSRFLSEQKTAEKRVFEVVNEKIDDLVGNAQYDFTKSGRGGTSGVSEYMREATNFFDHIVNTALAILPKEISGLLYFDAVGHLAKCIIGLMMDNDVTAITKDAVEDVWVDVEHLCSVAGKIKEEHQWDLGPFLEELLQTVELMRSGNGDEFYEVAKGNKKYARVNRENGPVLLEKIYQGEQMAIRKQQAMPEEKKSAGVAALARTGLAGLAKYSGRS</sequence>
<keyword evidence="9" id="KW-1185">Reference proteome</keyword>
<protein>
    <recommendedName>
        <fullName evidence="5">Exocyst complex component SEC15</fullName>
    </recommendedName>
</protein>
<dbReference type="Pfam" id="PF04091">
    <property type="entry name" value="Sec15_C"/>
    <property type="match status" value="1"/>
</dbReference>
<dbReference type="AlphaFoldDB" id="A0A4S2N0Q8"/>
<evidence type="ECO:0000313" key="8">
    <source>
        <dbReference type="EMBL" id="TGZ82689.1"/>
    </source>
</evidence>
<evidence type="ECO:0000259" key="6">
    <source>
        <dbReference type="Pfam" id="PF04091"/>
    </source>
</evidence>
<evidence type="ECO:0000256" key="1">
    <source>
        <dbReference type="ARBA" id="ARBA00007944"/>
    </source>
</evidence>
<dbReference type="InterPro" id="IPR042044">
    <property type="entry name" value="EXOC6PINT-1/Sec15/Tip20_C_dom2"/>
</dbReference>
<feature type="domain" description="Exocyst complex subunit EXOC6/Sec15 C-terminal" evidence="6">
    <location>
        <begin position="404"/>
        <end position="750"/>
    </location>
</feature>
<dbReference type="GO" id="GO:0006893">
    <property type="term" value="P:Golgi to plasma membrane transport"/>
    <property type="evidence" value="ECO:0007669"/>
    <property type="project" value="TreeGrafter"/>
</dbReference>
<evidence type="ECO:0000256" key="2">
    <source>
        <dbReference type="ARBA" id="ARBA00022448"/>
    </source>
</evidence>
<evidence type="ECO:0000313" key="9">
    <source>
        <dbReference type="Proteomes" id="UP000298138"/>
    </source>
</evidence>
<name>A0A4S2N0Q8_9PEZI</name>
<dbReference type="FunCoup" id="A0A4S2N0Q8">
    <property type="interactions" value="526"/>
</dbReference>
<evidence type="ECO:0000256" key="5">
    <source>
        <dbReference type="PIRNR" id="PIRNR025007"/>
    </source>
</evidence>
<accession>A0A4S2N0Q8</accession>
<evidence type="ECO:0000259" key="7">
    <source>
        <dbReference type="Pfam" id="PF20651"/>
    </source>
</evidence>
<dbReference type="PIRSF" id="PIRSF025007">
    <property type="entry name" value="Sec15"/>
    <property type="match status" value="1"/>
</dbReference>
<comment type="similarity">
    <text evidence="1 5">Belongs to the SEC15 family.</text>
</comment>
<dbReference type="Gene3D" id="1.20.58.670">
    <property type="entry name" value="Dsl1p vesicle tethering complex, Tip20p subunit, domain D"/>
    <property type="match status" value="1"/>
</dbReference>
<dbReference type="GO" id="GO:0006886">
    <property type="term" value="P:intracellular protein transport"/>
    <property type="evidence" value="ECO:0007669"/>
    <property type="project" value="InterPro"/>
</dbReference>
<dbReference type="GO" id="GO:0000145">
    <property type="term" value="C:exocyst"/>
    <property type="evidence" value="ECO:0007669"/>
    <property type="project" value="UniProtKB-UniRule"/>
</dbReference>
<dbReference type="STRING" id="341454.A0A4S2N0Q8"/>
<feature type="domain" description="Exocyst complex component EXOC6/Sec15 N-terminal" evidence="7">
    <location>
        <begin position="54"/>
        <end position="223"/>
    </location>
</feature>
<dbReference type="GO" id="GO:0016020">
    <property type="term" value="C:membrane"/>
    <property type="evidence" value="ECO:0007669"/>
    <property type="project" value="TreeGrafter"/>
</dbReference>
<keyword evidence="2 5" id="KW-0813">Transport</keyword>
<dbReference type="InterPro" id="IPR042045">
    <property type="entry name" value="EXOC6/Sec15_C_dom1"/>
</dbReference>
<evidence type="ECO:0000256" key="3">
    <source>
        <dbReference type="ARBA" id="ARBA00022483"/>
    </source>
</evidence>
<dbReference type="Gene3D" id="1.10.357.30">
    <property type="entry name" value="Exocyst complex subunit Sec15 C-terminal domain, N-terminal subdomain"/>
    <property type="match status" value="1"/>
</dbReference>
<dbReference type="InterPro" id="IPR046361">
    <property type="entry name" value="EXOC6/Sec15_C"/>
</dbReference>
<evidence type="ECO:0000256" key="4">
    <source>
        <dbReference type="ARBA" id="ARBA00023054"/>
    </source>
</evidence>
<dbReference type="InterPro" id="IPR007225">
    <property type="entry name" value="EXOC6/Sec15"/>
</dbReference>
<dbReference type="Pfam" id="PF20651">
    <property type="entry name" value="EXOC6_Sec15_N"/>
    <property type="match status" value="1"/>
</dbReference>
<dbReference type="PANTHER" id="PTHR12702:SF0">
    <property type="entry name" value="EXOCYST COMPLEX COMPONENT 6"/>
    <property type="match status" value="1"/>
</dbReference>
<dbReference type="PANTHER" id="PTHR12702">
    <property type="entry name" value="SEC15"/>
    <property type="match status" value="1"/>
</dbReference>
<dbReference type="InterPro" id="IPR048359">
    <property type="entry name" value="EXOC6_Sec15_N"/>
</dbReference>
<dbReference type="EMBL" id="ML220114">
    <property type="protein sequence ID" value="TGZ82689.1"/>
    <property type="molecule type" value="Genomic_DNA"/>
</dbReference>
<dbReference type="GO" id="GO:0090522">
    <property type="term" value="P:vesicle tethering involved in exocytosis"/>
    <property type="evidence" value="ECO:0007669"/>
    <property type="project" value="UniProtKB-UniRule"/>
</dbReference>
<dbReference type="InParanoid" id="A0A4S2N0Q8"/>
<gene>
    <name evidence="8" type="ORF">EX30DRAFT_328475</name>
</gene>
<organism evidence="8 9">
    <name type="scientific">Ascodesmis nigricans</name>
    <dbReference type="NCBI Taxonomy" id="341454"/>
    <lineage>
        <taxon>Eukaryota</taxon>
        <taxon>Fungi</taxon>
        <taxon>Dikarya</taxon>
        <taxon>Ascomycota</taxon>
        <taxon>Pezizomycotina</taxon>
        <taxon>Pezizomycetes</taxon>
        <taxon>Pezizales</taxon>
        <taxon>Ascodesmidaceae</taxon>
        <taxon>Ascodesmis</taxon>
    </lineage>
</organism>
<comment type="function">
    <text evidence="5">Component of the exocyst complex involved in the docking of exocytic vesicles with fusion sites on the plasma membrane.</text>
</comment>
<keyword evidence="4" id="KW-0175">Coiled coil</keyword>
<dbReference type="Proteomes" id="UP000298138">
    <property type="component" value="Unassembled WGS sequence"/>
</dbReference>
<reference evidence="8 9" key="1">
    <citation type="submission" date="2019-04" db="EMBL/GenBank/DDBJ databases">
        <title>Comparative genomics and transcriptomics to analyze fruiting body development in filamentous ascomycetes.</title>
        <authorList>
            <consortium name="DOE Joint Genome Institute"/>
            <person name="Lutkenhaus R."/>
            <person name="Traeger S."/>
            <person name="Breuer J."/>
            <person name="Kuo A."/>
            <person name="Lipzen A."/>
            <person name="Pangilinan J."/>
            <person name="Dilworth D."/>
            <person name="Sandor L."/>
            <person name="Poggeler S."/>
            <person name="Barry K."/>
            <person name="Grigoriev I.V."/>
            <person name="Nowrousian M."/>
        </authorList>
    </citation>
    <scope>NUCLEOTIDE SEQUENCE [LARGE SCALE GENOMIC DNA]</scope>
    <source>
        <strain evidence="8 9">CBS 389.68</strain>
    </source>
</reference>